<keyword evidence="2" id="KW-0560">Oxidoreductase</keyword>
<dbReference type="Pfam" id="PF03992">
    <property type="entry name" value="ABM"/>
    <property type="match status" value="1"/>
</dbReference>
<dbReference type="Gene3D" id="3.30.70.100">
    <property type="match status" value="1"/>
</dbReference>
<protein>
    <submittedName>
        <fullName evidence="2">Antibiotic biosynthesis monooxygenase</fullName>
    </submittedName>
</protein>
<dbReference type="InterPro" id="IPR011008">
    <property type="entry name" value="Dimeric_a/b-barrel"/>
</dbReference>
<dbReference type="SUPFAM" id="SSF54909">
    <property type="entry name" value="Dimeric alpha+beta barrel"/>
    <property type="match status" value="1"/>
</dbReference>
<accession>A0AAX2RAY5</accession>
<evidence type="ECO:0000259" key="1">
    <source>
        <dbReference type="PROSITE" id="PS51725"/>
    </source>
</evidence>
<keyword evidence="2" id="KW-0503">Monooxygenase</keyword>
<dbReference type="GO" id="GO:0004497">
    <property type="term" value="F:monooxygenase activity"/>
    <property type="evidence" value="ECO:0007669"/>
    <property type="project" value="UniProtKB-KW"/>
</dbReference>
<dbReference type="AlphaFoldDB" id="A0AAX2RAY5"/>
<feature type="domain" description="ABM" evidence="1">
    <location>
        <begin position="4"/>
        <end position="92"/>
    </location>
</feature>
<evidence type="ECO:0000313" key="2">
    <source>
        <dbReference type="EMBL" id="TEU31853.1"/>
    </source>
</evidence>
<gene>
    <name evidence="2" type="ORF">E3D37_44105</name>
</gene>
<dbReference type="RefSeq" id="WP_059619756.1">
    <property type="nucleotide sequence ID" value="NZ_CADEUW010000019.1"/>
</dbReference>
<dbReference type="GO" id="GO:0005829">
    <property type="term" value="C:cytosol"/>
    <property type="evidence" value="ECO:0007669"/>
    <property type="project" value="TreeGrafter"/>
</dbReference>
<name>A0AAX2RAY5_BURCE</name>
<proteinExistence type="predicted"/>
<dbReference type="PANTHER" id="PTHR33336:SF3">
    <property type="entry name" value="ABM DOMAIN-CONTAINING PROTEIN"/>
    <property type="match status" value="1"/>
</dbReference>
<dbReference type="Proteomes" id="UP000298234">
    <property type="component" value="Unassembled WGS sequence"/>
</dbReference>
<dbReference type="EMBL" id="SNSQ01000111">
    <property type="protein sequence ID" value="TEU31853.1"/>
    <property type="molecule type" value="Genomic_DNA"/>
</dbReference>
<reference evidence="2 3" key="1">
    <citation type="submission" date="2019-03" db="EMBL/GenBank/DDBJ databases">
        <title>Burkholderia cepacia outbreak.</title>
        <authorList>
            <person name="Farzana R."/>
            <person name="Walsh T.R."/>
        </authorList>
    </citation>
    <scope>NUCLEOTIDE SEQUENCE [LARGE SCALE GENOMIC DNA]</scope>
    <source>
        <strain evidence="3">d13</strain>
    </source>
</reference>
<dbReference type="InterPro" id="IPR007138">
    <property type="entry name" value="ABM_dom"/>
</dbReference>
<dbReference type="PROSITE" id="PS51725">
    <property type="entry name" value="ABM"/>
    <property type="match status" value="1"/>
</dbReference>
<dbReference type="PANTHER" id="PTHR33336">
    <property type="entry name" value="QUINOL MONOOXYGENASE YGIN-RELATED"/>
    <property type="match status" value="1"/>
</dbReference>
<sequence>MSAHVIVALVEAKHGCEAVLVQAQQELVEMARHQPGCLSYELHESLDQPGMVVFFEQWADRASWEYHMRSPLMDAFRATAGQWIETFKLLHLHQVA</sequence>
<evidence type="ECO:0000313" key="3">
    <source>
        <dbReference type="Proteomes" id="UP000298234"/>
    </source>
</evidence>
<organism evidence="2 3">
    <name type="scientific">Burkholderia cepacia</name>
    <name type="common">Pseudomonas cepacia</name>
    <dbReference type="NCBI Taxonomy" id="292"/>
    <lineage>
        <taxon>Bacteria</taxon>
        <taxon>Pseudomonadati</taxon>
        <taxon>Pseudomonadota</taxon>
        <taxon>Betaproteobacteria</taxon>
        <taxon>Burkholderiales</taxon>
        <taxon>Burkholderiaceae</taxon>
        <taxon>Burkholderia</taxon>
        <taxon>Burkholderia cepacia complex</taxon>
    </lineage>
</organism>
<comment type="caution">
    <text evidence="2">The sequence shown here is derived from an EMBL/GenBank/DDBJ whole genome shotgun (WGS) entry which is preliminary data.</text>
</comment>
<dbReference type="InterPro" id="IPR050744">
    <property type="entry name" value="AI-2_Isomerase_LsrG"/>
</dbReference>